<organism evidence="1 2">
    <name type="scientific">Metallibacterium scheffleri</name>
    <dbReference type="NCBI Taxonomy" id="993689"/>
    <lineage>
        <taxon>Bacteria</taxon>
        <taxon>Pseudomonadati</taxon>
        <taxon>Pseudomonadota</taxon>
        <taxon>Gammaproteobacteria</taxon>
        <taxon>Lysobacterales</taxon>
        <taxon>Rhodanobacteraceae</taxon>
        <taxon>Metallibacterium</taxon>
    </lineage>
</organism>
<dbReference type="EMBL" id="MWQO01000036">
    <property type="protein sequence ID" value="THD09774.1"/>
    <property type="molecule type" value="Genomic_DNA"/>
</dbReference>
<gene>
    <name evidence="1" type="ORF">B1806_10065</name>
</gene>
<evidence type="ECO:0008006" key="3">
    <source>
        <dbReference type="Google" id="ProtNLM"/>
    </source>
</evidence>
<evidence type="ECO:0000313" key="1">
    <source>
        <dbReference type="EMBL" id="THD09774.1"/>
    </source>
</evidence>
<comment type="caution">
    <text evidence="1">The sequence shown here is derived from an EMBL/GenBank/DDBJ whole genome shotgun (WGS) entry which is preliminary data.</text>
</comment>
<accession>A0A4S3KNU9</accession>
<evidence type="ECO:0000313" key="2">
    <source>
        <dbReference type="Proteomes" id="UP000307749"/>
    </source>
</evidence>
<dbReference type="Proteomes" id="UP000307749">
    <property type="component" value="Unassembled WGS sequence"/>
</dbReference>
<dbReference type="RefSeq" id="WP_081126690.1">
    <property type="nucleotide sequence ID" value="NZ_JALNYQ010000008.1"/>
</dbReference>
<proteinExistence type="predicted"/>
<dbReference type="STRING" id="993689.GCA_002077135_01402"/>
<name>A0A4S3KNU9_9GAMM</name>
<reference evidence="1 2" key="1">
    <citation type="submission" date="2017-02" db="EMBL/GenBank/DDBJ databases">
        <title>Whole genome sequencing of Metallibacterium scheffleri DSM 24874 (T).</title>
        <authorList>
            <person name="Kumar S."/>
            <person name="Patil P."/>
            <person name="Patil P.B."/>
        </authorList>
    </citation>
    <scope>NUCLEOTIDE SEQUENCE [LARGE SCALE GENOMIC DNA]</scope>
    <source>
        <strain evidence="1 2">DSM 24874</strain>
    </source>
</reference>
<dbReference type="OrthoDB" id="3734119at2"/>
<dbReference type="AlphaFoldDB" id="A0A4S3KNU9"/>
<keyword evidence="2" id="KW-1185">Reference proteome</keyword>
<dbReference type="Pfam" id="PF11455">
    <property type="entry name" value="MazE-like"/>
    <property type="match status" value="1"/>
</dbReference>
<protein>
    <recommendedName>
        <fullName evidence="3">Antitoxin MazE</fullName>
    </recommendedName>
</protein>
<dbReference type="InterPro" id="IPR021558">
    <property type="entry name" value="MazE-like"/>
</dbReference>
<sequence length="70" mass="7920">MTTPIAVRVSRHRQALRKAGLRPVQLWVPDTRAPGFADACRRQSALLLDDAHERASLHWIEDVFSSAGWK</sequence>